<dbReference type="GO" id="GO:0004673">
    <property type="term" value="F:protein histidine kinase activity"/>
    <property type="evidence" value="ECO:0007669"/>
    <property type="project" value="UniProtKB-EC"/>
</dbReference>
<dbReference type="InterPro" id="IPR003594">
    <property type="entry name" value="HATPase_dom"/>
</dbReference>
<dbReference type="Pfam" id="PF02743">
    <property type="entry name" value="dCache_1"/>
    <property type="match status" value="1"/>
</dbReference>
<reference evidence="12" key="1">
    <citation type="journal article" date="2019" name="Int. J. Syst. Evol. Microbiol.">
        <title>The Global Catalogue of Microorganisms (GCM) 10K type strain sequencing project: providing services to taxonomists for standard genome sequencing and annotation.</title>
        <authorList>
            <consortium name="The Broad Institute Genomics Platform"/>
            <consortium name="The Broad Institute Genome Sequencing Center for Infectious Disease"/>
            <person name="Wu L."/>
            <person name="Ma J."/>
        </authorList>
    </citation>
    <scope>NUCLEOTIDE SEQUENCE [LARGE SCALE GENOMIC DNA]</scope>
    <source>
        <strain evidence="12">CCM 8749</strain>
    </source>
</reference>
<keyword evidence="6 11" id="KW-0418">Kinase</keyword>
<organism evidence="11 12">
    <name type="scientific">Marinicrinis lubricantis</name>
    <dbReference type="NCBI Taxonomy" id="2086470"/>
    <lineage>
        <taxon>Bacteria</taxon>
        <taxon>Bacillati</taxon>
        <taxon>Bacillota</taxon>
        <taxon>Bacilli</taxon>
        <taxon>Bacillales</taxon>
        <taxon>Paenibacillaceae</taxon>
    </lineage>
</organism>
<keyword evidence="5 9" id="KW-0812">Transmembrane</keyword>
<keyword evidence="12" id="KW-1185">Reference proteome</keyword>
<dbReference type="Pfam" id="PF02518">
    <property type="entry name" value="HATPase_c"/>
    <property type="match status" value="1"/>
</dbReference>
<dbReference type="SUPFAM" id="SSF55874">
    <property type="entry name" value="ATPase domain of HSP90 chaperone/DNA topoisomerase II/histidine kinase"/>
    <property type="match status" value="1"/>
</dbReference>
<dbReference type="InterPro" id="IPR033479">
    <property type="entry name" value="dCache_1"/>
</dbReference>
<comment type="caution">
    <text evidence="11">The sequence shown here is derived from an EMBL/GenBank/DDBJ whole genome shotgun (WGS) entry which is preliminary data.</text>
</comment>
<feature type="domain" description="HAMP" evidence="10">
    <location>
        <begin position="329"/>
        <end position="381"/>
    </location>
</feature>
<protein>
    <submittedName>
        <fullName evidence="11">Sensor histidine kinase</fullName>
        <ecNumber evidence="11">2.7.13.3</ecNumber>
    </submittedName>
</protein>
<evidence type="ECO:0000313" key="12">
    <source>
        <dbReference type="Proteomes" id="UP001596250"/>
    </source>
</evidence>
<evidence type="ECO:0000256" key="7">
    <source>
        <dbReference type="ARBA" id="ARBA00022989"/>
    </source>
</evidence>
<evidence type="ECO:0000256" key="4">
    <source>
        <dbReference type="ARBA" id="ARBA00022679"/>
    </source>
</evidence>
<keyword evidence="8 9" id="KW-0472">Membrane</keyword>
<name>A0ABW1IJ59_9BACL</name>
<evidence type="ECO:0000256" key="1">
    <source>
        <dbReference type="ARBA" id="ARBA00004651"/>
    </source>
</evidence>
<dbReference type="EC" id="2.7.13.3" evidence="11"/>
<dbReference type="Gene3D" id="3.30.450.20">
    <property type="entry name" value="PAS domain"/>
    <property type="match status" value="2"/>
</dbReference>
<dbReference type="Pfam" id="PF06580">
    <property type="entry name" value="His_kinase"/>
    <property type="match status" value="1"/>
</dbReference>
<evidence type="ECO:0000256" key="3">
    <source>
        <dbReference type="ARBA" id="ARBA00022553"/>
    </source>
</evidence>
<comment type="subcellular location">
    <subcellularLocation>
        <location evidence="1">Cell membrane</location>
        <topology evidence="1">Multi-pass membrane protein</topology>
    </subcellularLocation>
</comment>
<evidence type="ECO:0000313" key="11">
    <source>
        <dbReference type="EMBL" id="MFC5985008.1"/>
    </source>
</evidence>
<evidence type="ECO:0000256" key="8">
    <source>
        <dbReference type="ARBA" id="ARBA00023136"/>
    </source>
</evidence>
<dbReference type="SUPFAM" id="SSF158472">
    <property type="entry name" value="HAMP domain-like"/>
    <property type="match status" value="1"/>
</dbReference>
<keyword evidence="2" id="KW-1003">Cell membrane</keyword>
<dbReference type="InterPro" id="IPR036890">
    <property type="entry name" value="HATPase_C_sf"/>
</dbReference>
<dbReference type="InterPro" id="IPR010559">
    <property type="entry name" value="Sig_transdc_His_kin_internal"/>
</dbReference>
<feature type="transmembrane region" description="Helical" evidence="9">
    <location>
        <begin position="20"/>
        <end position="45"/>
    </location>
</feature>
<feature type="transmembrane region" description="Helical" evidence="9">
    <location>
        <begin position="305"/>
        <end position="329"/>
    </location>
</feature>
<dbReference type="SMART" id="SM00304">
    <property type="entry name" value="HAMP"/>
    <property type="match status" value="1"/>
</dbReference>
<dbReference type="CDD" id="cd06225">
    <property type="entry name" value="HAMP"/>
    <property type="match status" value="1"/>
</dbReference>
<dbReference type="Gene3D" id="3.30.565.10">
    <property type="entry name" value="Histidine kinase-like ATPase, C-terminal domain"/>
    <property type="match status" value="1"/>
</dbReference>
<evidence type="ECO:0000256" key="2">
    <source>
        <dbReference type="ARBA" id="ARBA00022475"/>
    </source>
</evidence>
<keyword evidence="3" id="KW-0597">Phosphoprotein</keyword>
<dbReference type="PANTHER" id="PTHR42713">
    <property type="entry name" value="HISTIDINE KINASE-RELATED"/>
    <property type="match status" value="1"/>
</dbReference>
<evidence type="ECO:0000256" key="5">
    <source>
        <dbReference type="ARBA" id="ARBA00022692"/>
    </source>
</evidence>
<evidence type="ECO:0000256" key="9">
    <source>
        <dbReference type="SAM" id="Phobius"/>
    </source>
</evidence>
<evidence type="ECO:0000259" key="10">
    <source>
        <dbReference type="PROSITE" id="PS50885"/>
    </source>
</evidence>
<dbReference type="Pfam" id="PF00672">
    <property type="entry name" value="HAMP"/>
    <property type="match status" value="1"/>
</dbReference>
<dbReference type="RefSeq" id="WP_379891437.1">
    <property type="nucleotide sequence ID" value="NZ_CBCSCT010000008.1"/>
</dbReference>
<keyword evidence="7 9" id="KW-1133">Transmembrane helix</keyword>
<dbReference type="Proteomes" id="UP001596250">
    <property type="component" value="Unassembled WGS sequence"/>
</dbReference>
<dbReference type="PROSITE" id="PS50885">
    <property type="entry name" value="HAMP"/>
    <property type="match status" value="1"/>
</dbReference>
<dbReference type="Gene3D" id="6.10.340.10">
    <property type="match status" value="1"/>
</dbReference>
<proteinExistence type="predicted"/>
<evidence type="ECO:0000256" key="6">
    <source>
        <dbReference type="ARBA" id="ARBA00022777"/>
    </source>
</evidence>
<accession>A0ABW1IJ59</accession>
<dbReference type="PANTHER" id="PTHR42713:SF2">
    <property type="entry name" value="TWO-COMPONENT SENSOR KINASE YESM"/>
    <property type="match status" value="1"/>
</dbReference>
<dbReference type="InterPro" id="IPR051552">
    <property type="entry name" value="HptR"/>
</dbReference>
<dbReference type="SMART" id="SM00387">
    <property type="entry name" value="HATPase_c"/>
    <property type="match status" value="1"/>
</dbReference>
<gene>
    <name evidence="11" type="ORF">ACFPXP_00605</name>
</gene>
<dbReference type="InterPro" id="IPR003660">
    <property type="entry name" value="HAMP_dom"/>
</dbReference>
<keyword evidence="4 11" id="KW-0808">Transferase</keyword>
<dbReference type="EMBL" id="JBHSQV010000002">
    <property type="protein sequence ID" value="MFC5985008.1"/>
    <property type="molecule type" value="Genomic_DNA"/>
</dbReference>
<sequence>MRRIRLGSRLRGYSISNLPIRYKLIVHFLLISIIPSIILGALILLTTNRVIERQVNDNTLQLIDKVNKVLENVMSSMQNITYLVPFNPLVDRFVSMQSSEGRFTEDEQYELKQFLQGFTTLHSEIAGIMVVNRNGEYVSNEMYTRTAKNLTKEAWYQEAVESKGVFRIVGHPEARNVTSHVPYKEDEIISVVRSVLDPDTQQVKGVILIDVKLRVIAETVKDVRLGRSGYLMVIDEDGQTIYNPTHAVIEQMPQEWFADTDHSGTFSKEIDGNRLQFIYLKSSFTGWNTIGVFSSRESVYEARELSFYVISFVYVVCLLGIAASFMLSYNISKPIHKLMLLMKQAESGDLTKRYRGRSKDEVGMLGGSFNTMINQINKLLSLTKLQERQKRETELRSLQAHIKPHFLYNTLDTIQWMARRRNAEDVAEVVESLSKLFRIGLSRGKDMIPFEEELEHIRSYLMIQKTRYRDKLNYNLDIAPGMGQFYVMKLILQPIVENAIYHGIKERKGAGQITIQAWANDGRLMIRISDNGKGMTAETLARVREQLSESISEKAKNYTEGKKSYGIVNVQERIKLTFGETYGISIQSEWDQGTTVTIEHPVITRPYEQEKG</sequence>